<dbReference type="Pfam" id="PF08881">
    <property type="entry name" value="CVNH"/>
    <property type="match status" value="1"/>
</dbReference>
<dbReference type="InterPro" id="IPR011058">
    <property type="entry name" value="Cyanovirin-N"/>
</dbReference>
<feature type="transmembrane region" description="Helical" evidence="2">
    <location>
        <begin position="200"/>
        <end position="222"/>
    </location>
</feature>
<organism evidence="4 5">
    <name type="scientific">Brasilonema bromeliae SPC951</name>
    <dbReference type="NCBI Taxonomy" id="385972"/>
    <lineage>
        <taxon>Bacteria</taxon>
        <taxon>Bacillati</taxon>
        <taxon>Cyanobacteriota</taxon>
        <taxon>Cyanophyceae</taxon>
        <taxon>Nostocales</taxon>
        <taxon>Scytonemataceae</taxon>
        <taxon>Brasilonema</taxon>
        <taxon>Bromeliae group (in: Brasilonema)</taxon>
    </lineage>
</organism>
<sequence length="807" mass="91818">MDAGTQKNNPDWLNPNVLTDFIDDLRDAGYKIGISQYIAAQDLILALTAQGETLNRPERLKTLLGPIFCSSPAEQEDFQERFDRWIEFVSHTPRATERADVKAQALSKELGKVRRGFRQLIQTLIAIVLTGIFLPILFEQSIKDDSAQVTQSSGTQSSGTQSSATQSSGTQSSATKSSATQPSATTFSATKPNSDFPLDWQISLFCFLLTLCIAFLVWRLWWLWRANLFLQRHGTTEQPELHKISIRDFEQNLFPTIMFIHAAQSLRQRIRIPSHELDVDTTIDATLRQGGWLTPVYGTRQVLPEYLFLINRVSYRDHQAKFMEEMVDRLQHNGVFITSYFFDDDPRICLSYDGTSSPQKLHEIIAKYTQHRLVIVSDTEKLFSTQTGEPEPWVSQMTTWGSRAILTPKPVENWGYQELELARQFIILPATPKGVRVLSQVLHQGSATYVLSEKDQISLPEPLRVRPHYWLERNPPKPEQINAMLNSLQEYLGKDGFYWLSACAVFPELHWNITIYLGNVLKTAEGHCLLEVCSPTNLARLPWFRYGNMPDWLRSVLIATFTHQQKHAIRTALQDLLITAVQGSVGRLQLEVAKKHHSFLPKLADAVLHLLSIRVIKGSPLRDYLFLSVMTGQPKLAIEVSDTFSRLLNVSKHKSLLKIICDHKRNFFGLTAIQVFGIIVTGVLISFFTSHMNSKPTKFSETCSNFNILIPDDKSYVKLQATCRKFGSEPNSTSIHLKQIENDNGQLRINAISEESTFQKTCYNMKVEGSRLFADCEKRNREKVLSSLELKGIFNENGMLKYLQDPN</sequence>
<keyword evidence="2" id="KW-1133">Transmembrane helix</keyword>
<proteinExistence type="predicted"/>
<dbReference type="EMBL" id="QMEB01000023">
    <property type="protein sequence ID" value="NMG18834.1"/>
    <property type="molecule type" value="Genomic_DNA"/>
</dbReference>
<evidence type="ECO:0000259" key="3">
    <source>
        <dbReference type="Pfam" id="PF08881"/>
    </source>
</evidence>
<accession>A0ABX1P3B1</accession>
<gene>
    <name evidence="4" type="ORF">DP116_04960</name>
</gene>
<keyword evidence="5" id="KW-1185">Reference proteome</keyword>
<evidence type="ECO:0000313" key="5">
    <source>
        <dbReference type="Proteomes" id="UP000718564"/>
    </source>
</evidence>
<feature type="domain" description="Cyanovirin-N" evidence="3">
    <location>
        <begin position="699"/>
        <end position="801"/>
    </location>
</feature>
<reference evidence="4 5" key="1">
    <citation type="submission" date="2018-06" db="EMBL/GenBank/DDBJ databases">
        <title>Comparative genomics of Brasilonema spp. strains.</title>
        <authorList>
            <person name="Alvarenga D.O."/>
            <person name="Fiore M.F."/>
            <person name="Varani A.M."/>
        </authorList>
    </citation>
    <scope>NUCLEOTIDE SEQUENCE [LARGE SCALE GENOMIC DNA]</scope>
    <source>
        <strain evidence="4 5">SPC951</strain>
    </source>
</reference>
<comment type="caution">
    <text evidence="4">The sequence shown here is derived from an EMBL/GenBank/DDBJ whole genome shotgun (WGS) entry which is preliminary data.</text>
</comment>
<dbReference type="InterPro" id="IPR036673">
    <property type="entry name" value="Cyanovirin-N_sf"/>
</dbReference>
<feature type="compositionally biased region" description="Low complexity" evidence="1">
    <location>
        <begin position="149"/>
        <end position="186"/>
    </location>
</feature>
<protein>
    <recommendedName>
        <fullName evidence="3">Cyanovirin-N domain-containing protein</fullName>
    </recommendedName>
</protein>
<name>A0ABX1P3B1_9CYAN</name>
<feature type="transmembrane region" description="Helical" evidence="2">
    <location>
        <begin position="120"/>
        <end position="138"/>
    </location>
</feature>
<dbReference type="SUPFAM" id="SSF51322">
    <property type="entry name" value="Cyanovirin-N"/>
    <property type="match status" value="1"/>
</dbReference>
<feature type="transmembrane region" description="Helical" evidence="2">
    <location>
        <begin position="667"/>
        <end position="688"/>
    </location>
</feature>
<dbReference type="Gene3D" id="2.30.60.10">
    <property type="entry name" value="Cyanovirin-N"/>
    <property type="match status" value="1"/>
</dbReference>
<evidence type="ECO:0000256" key="1">
    <source>
        <dbReference type="SAM" id="MobiDB-lite"/>
    </source>
</evidence>
<dbReference type="RefSeq" id="WP_169154120.1">
    <property type="nucleotide sequence ID" value="NZ_CAWPJE010000363.1"/>
</dbReference>
<evidence type="ECO:0000256" key="2">
    <source>
        <dbReference type="SAM" id="Phobius"/>
    </source>
</evidence>
<dbReference type="Proteomes" id="UP000718564">
    <property type="component" value="Unassembled WGS sequence"/>
</dbReference>
<keyword evidence="2" id="KW-0812">Transmembrane</keyword>
<keyword evidence="2" id="KW-0472">Membrane</keyword>
<evidence type="ECO:0000313" key="4">
    <source>
        <dbReference type="EMBL" id="NMG18834.1"/>
    </source>
</evidence>
<feature type="region of interest" description="Disordered" evidence="1">
    <location>
        <begin position="149"/>
        <end position="187"/>
    </location>
</feature>